<gene>
    <name evidence="3" type="ORF">PDE_07437</name>
</gene>
<dbReference type="AlphaFoldDB" id="S8BC49"/>
<evidence type="ECO:0000256" key="1">
    <source>
        <dbReference type="SAM" id="MobiDB-lite"/>
    </source>
</evidence>
<dbReference type="OrthoDB" id="2098436at2759"/>
<dbReference type="EMBL" id="KB644414">
    <property type="protein sequence ID" value="EPS32477.1"/>
    <property type="molecule type" value="Genomic_DNA"/>
</dbReference>
<dbReference type="STRING" id="933388.S8BC49"/>
<evidence type="ECO:0000256" key="2">
    <source>
        <dbReference type="SAM" id="SignalP"/>
    </source>
</evidence>
<feature type="signal peptide" evidence="2">
    <location>
        <begin position="1"/>
        <end position="20"/>
    </location>
</feature>
<protein>
    <submittedName>
        <fullName evidence="3">Uncharacterized protein</fullName>
    </submittedName>
</protein>
<proteinExistence type="predicted"/>
<dbReference type="PANTHER" id="PTHR38705">
    <property type="entry name" value="PROTEIN RDS1"/>
    <property type="match status" value="1"/>
</dbReference>
<keyword evidence="2" id="KW-0732">Signal</keyword>
<keyword evidence="4" id="KW-1185">Reference proteome</keyword>
<dbReference type="eggNOG" id="ENOG502QSE0">
    <property type="taxonomic scope" value="Eukaryota"/>
</dbReference>
<dbReference type="InterPro" id="IPR039254">
    <property type="entry name" value="Rds1"/>
</dbReference>
<reference evidence="3 4" key="1">
    <citation type="journal article" date="2013" name="PLoS ONE">
        <title>Genomic and secretomic analyses reveal unique features of the lignocellulolytic enzyme system of Penicillium decumbens.</title>
        <authorList>
            <person name="Liu G."/>
            <person name="Zhang L."/>
            <person name="Wei X."/>
            <person name="Zou G."/>
            <person name="Qin Y."/>
            <person name="Ma L."/>
            <person name="Li J."/>
            <person name="Zheng H."/>
            <person name="Wang S."/>
            <person name="Wang C."/>
            <person name="Xun L."/>
            <person name="Zhao G.-P."/>
            <person name="Zhou Z."/>
            <person name="Qu Y."/>
        </authorList>
    </citation>
    <scope>NUCLEOTIDE SEQUENCE [LARGE SCALE GENOMIC DNA]</scope>
    <source>
        <strain evidence="4">114-2 / CGMCC 5302</strain>
    </source>
</reference>
<dbReference type="Pfam" id="PF13668">
    <property type="entry name" value="Ferritin_2"/>
    <property type="match status" value="1"/>
</dbReference>
<name>S8BC49_PENO1</name>
<feature type="region of interest" description="Disordered" evidence="1">
    <location>
        <begin position="36"/>
        <end position="60"/>
    </location>
</feature>
<accession>S8BC49</accession>
<sequence length="481" mass="51005">MKWNAFPLAGAVGFAPLVAAGPAGPHGVVIARQQSGSQTGMSGMTASMSAPPTRSHPSSVAHTPFSGTPYTTGAVTASSVGTGIPKGSILPGATTYPSNGQLNNPEPAPYVPAGGLGTNGSIPVYNAKSDFDFESLALALYQEWIELDLFQDGLRRFSDEDFRAAGLSQADRDLIAFMAEQEVGHATLISNILGDRAPQQCSYNYPYTNVAEYLDFCQKLTRFGESGVYGFLAHLDSREAANLLTLSITTEARQQMIFRQFQGLFPMPVWFEVGIPQSWAWTLLAPYISSCPDNQTRLAWQNFPGLQVLNQPSIATAGNATAPMNNTLGPAANVVRGNSTGNQPITSDNGGSGALVTHDTGALSYPGRKVYLEWQQPGQQVGPNNSYVTNTTAGAGKYVAWVSQLNVTYSPLTVTYSNPGNGTVGGRGYTVQPDLETFQGDPAINGTIFIAITDADMYLSPFNLSLINPHVVAGPAIYQAG</sequence>
<feature type="chain" id="PRO_5004561263" evidence="2">
    <location>
        <begin position="21"/>
        <end position="481"/>
    </location>
</feature>
<evidence type="ECO:0000313" key="3">
    <source>
        <dbReference type="EMBL" id="EPS32477.1"/>
    </source>
</evidence>
<organism evidence="3 4">
    <name type="scientific">Penicillium oxalicum (strain 114-2 / CGMCC 5302)</name>
    <name type="common">Penicillium decumbens</name>
    <dbReference type="NCBI Taxonomy" id="933388"/>
    <lineage>
        <taxon>Eukaryota</taxon>
        <taxon>Fungi</taxon>
        <taxon>Dikarya</taxon>
        <taxon>Ascomycota</taxon>
        <taxon>Pezizomycotina</taxon>
        <taxon>Eurotiomycetes</taxon>
        <taxon>Eurotiomycetidae</taxon>
        <taxon>Eurotiales</taxon>
        <taxon>Aspergillaceae</taxon>
        <taxon>Penicillium</taxon>
    </lineage>
</organism>
<dbReference type="HOGENOM" id="CLU_028606_2_0_1"/>
<evidence type="ECO:0000313" key="4">
    <source>
        <dbReference type="Proteomes" id="UP000019376"/>
    </source>
</evidence>
<dbReference type="PhylomeDB" id="S8BC49"/>
<dbReference type="Proteomes" id="UP000019376">
    <property type="component" value="Unassembled WGS sequence"/>
</dbReference>
<dbReference type="PANTHER" id="PTHR38705:SF1">
    <property type="entry name" value="PROTEIN RDS1"/>
    <property type="match status" value="1"/>
</dbReference>